<dbReference type="CDD" id="cd06563">
    <property type="entry name" value="GH20_chitobiase-like"/>
    <property type="match status" value="1"/>
</dbReference>
<feature type="domain" description="Glycoside hydrolase family 20 catalytic" evidence="9">
    <location>
        <begin position="259"/>
        <end position="606"/>
    </location>
</feature>
<feature type="active site" description="Proton donor" evidence="8">
    <location>
        <position position="434"/>
    </location>
</feature>
<evidence type="ECO:0000259" key="9">
    <source>
        <dbReference type="Pfam" id="PF00728"/>
    </source>
</evidence>
<dbReference type="AlphaFoldDB" id="A0AAV2VQR0"/>
<keyword evidence="4 11" id="KW-0378">Hydrolase</keyword>
<evidence type="ECO:0000313" key="12">
    <source>
        <dbReference type="Proteomes" id="UP000018211"/>
    </source>
</evidence>
<evidence type="ECO:0000259" key="10">
    <source>
        <dbReference type="Pfam" id="PF02838"/>
    </source>
</evidence>
<dbReference type="EMBL" id="CAOF01000111">
    <property type="protein sequence ID" value="CCO47055.1"/>
    <property type="molecule type" value="Genomic_DNA"/>
</dbReference>
<dbReference type="GO" id="GO:0005975">
    <property type="term" value="P:carbohydrate metabolic process"/>
    <property type="evidence" value="ECO:0007669"/>
    <property type="project" value="InterPro"/>
</dbReference>
<dbReference type="Proteomes" id="UP000018211">
    <property type="component" value="Unassembled WGS sequence"/>
</dbReference>
<accession>A0AAV2VQR0</accession>
<reference evidence="11 12" key="1">
    <citation type="journal article" date="2013" name="ISME J.">
        <title>Comparative genomics of pathogenic lineages of Vibrio nigripulchritudo identifies virulence-associated traits.</title>
        <authorList>
            <person name="Goudenege D."/>
            <person name="Labreuche Y."/>
            <person name="Krin E."/>
            <person name="Ansquer D."/>
            <person name="Mangenot S."/>
            <person name="Calteau A."/>
            <person name="Medigue C."/>
            <person name="Mazel D."/>
            <person name="Polz M.F."/>
            <person name="Le Roux F."/>
        </authorList>
    </citation>
    <scope>NUCLEOTIDE SEQUENCE [LARGE SCALE GENOMIC DNA]</scope>
    <source>
        <strain evidence="11 12">SOn1</strain>
    </source>
</reference>
<dbReference type="PANTHER" id="PTHR22600">
    <property type="entry name" value="BETA-HEXOSAMINIDASE"/>
    <property type="match status" value="1"/>
</dbReference>
<evidence type="ECO:0000256" key="4">
    <source>
        <dbReference type="ARBA" id="ARBA00022801"/>
    </source>
</evidence>
<dbReference type="InterPro" id="IPR015883">
    <property type="entry name" value="Glyco_hydro_20_cat"/>
</dbReference>
<dbReference type="SUPFAM" id="SSF55545">
    <property type="entry name" value="beta-N-acetylhexosaminidase-like domain"/>
    <property type="match status" value="1"/>
</dbReference>
<evidence type="ECO:0000256" key="3">
    <source>
        <dbReference type="ARBA" id="ARBA00012663"/>
    </source>
</evidence>
<dbReference type="InterPro" id="IPR015882">
    <property type="entry name" value="HEX_bac_N"/>
</dbReference>
<dbReference type="Gene3D" id="3.30.379.10">
    <property type="entry name" value="Chitobiase/beta-hexosaminidase domain 2-like"/>
    <property type="match status" value="1"/>
</dbReference>
<comment type="similarity">
    <text evidence="2">Belongs to the glycosyl hydrolase 20 family.</text>
</comment>
<dbReference type="PANTHER" id="PTHR22600:SF57">
    <property type="entry name" value="BETA-N-ACETYLHEXOSAMINIDASE"/>
    <property type="match status" value="1"/>
</dbReference>
<dbReference type="InterPro" id="IPR025705">
    <property type="entry name" value="Beta_hexosaminidase_sua/sub"/>
</dbReference>
<sequence>MNYRVDLAVLSEQNGVSRFGLTLHNLSDQDLSGWALHFSLDRYILADTLSQGVIDQVGSHCVLSPSDEQSLSANHHYYIEFSVNTSPFRYLADGIDDAYLEVRDGDNVQNLTVDITPIALMSPYKKRESIPQVEAADFAIIPKPASFTAQDGYFSLSDASGLNVTSTLASNAVEWLKQEVQSLTGISLKNNAQGDIVFRSNPTLDKGHYCLKIREKSITLESGSRSGFVHACASLLQLISAQKVNSTLPSITIKDSPRYGYRGMMLDCARHFHSVAQVKQLINHLAYYKFNYFHWHLTDDEGWRLEIKAFPELTQTGSKRGPETQNDAQYSHLSETYGGYYTQEEVQEVIEYAATRSITVIPEIDIPGHCRAAIKALPELLVDPQDSSEYLSIQNYNDNVLSPALDGTYQFLDTVLTEVAGLFPSQYVHIGADEVPKNVWTESPKCQAMMKEHGYTEASELQGHLLRHAERKLKSLGKRMLGWEEAKHGNKVSKDTVIFAWMNEEAALQCAQQGFDVVLQPAQTTYLDMTQDYAPEEPGVDWANPVPLEMAYQYEPLSSASENDPVRQRIWGVQCALWCEKVTNQSRLEYMVFPRLTALAEVCWSQAKGRNWLDYLSRLKGHLPHWQRLGVNYRSPWQE</sequence>
<dbReference type="Pfam" id="PF02838">
    <property type="entry name" value="Glyco_hydro_20b"/>
    <property type="match status" value="1"/>
</dbReference>
<evidence type="ECO:0000256" key="7">
    <source>
        <dbReference type="ARBA" id="ARBA00033000"/>
    </source>
</evidence>
<keyword evidence="5 11" id="KW-0326">Glycosidase</keyword>
<dbReference type="InterPro" id="IPR029018">
    <property type="entry name" value="Hex-like_dom2"/>
</dbReference>
<dbReference type="SUPFAM" id="SSF51445">
    <property type="entry name" value="(Trans)glycosidases"/>
    <property type="match status" value="1"/>
</dbReference>
<comment type="caution">
    <text evidence="11">The sequence shown here is derived from an EMBL/GenBank/DDBJ whole genome shotgun (WGS) entry which is preliminary data.</text>
</comment>
<dbReference type="PRINTS" id="PR00738">
    <property type="entry name" value="GLHYDRLASE20"/>
</dbReference>
<evidence type="ECO:0000256" key="6">
    <source>
        <dbReference type="ARBA" id="ARBA00030512"/>
    </source>
</evidence>
<evidence type="ECO:0000313" key="11">
    <source>
        <dbReference type="EMBL" id="CCO47055.1"/>
    </source>
</evidence>
<dbReference type="GO" id="GO:0004563">
    <property type="term" value="F:beta-N-acetylhexosaminidase activity"/>
    <property type="evidence" value="ECO:0007669"/>
    <property type="project" value="UniProtKB-EC"/>
</dbReference>
<protein>
    <recommendedName>
        <fullName evidence="3">beta-N-acetylhexosaminidase</fullName>
        <ecNumber evidence="3">3.2.1.52</ecNumber>
    </recommendedName>
    <alternativeName>
        <fullName evidence="6">Beta-N-acetylhexosaminidase</fullName>
    </alternativeName>
    <alternativeName>
        <fullName evidence="7">N-acetyl-beta-glucosaminidase</fullName>
    </alternativeName>
</protein>
<dbReference type="RefSeq" id="WP_022612000.1">
    <property type="nucleotide sequence ID" value="NZ_LK391965.1"/>
</dbReference>
<dbReference type="EC" id="3.2.1.52" evidence="3"/>
<gene>
    <name evidence="11" type="primary">exo I</name>
    <name evidence="11" type="ORF">VIBNISOn1_210011</name>
</gene>
<evidence type="ECO:0000256" key="2">
    <source>
        <dbReference type="ARBA" id="ARBA00006285"/>
    </source>
</evidence>
<evidence type="ECO:0000256" key="1">
    <source>
        <dbReference type="ARBA" id="ARBA00001231"/>
    </source>
</evidence>
<organism evidence="11 12">
    <name type="scientific">Vibrio nigripulchritudo SOn1</name>
    <dbReference type="NCBI Taxonomy" id="1238450"/>
    <lineage>
        <taxon>Bacteria</taxon>
        <taxon>Pseudomonadati</taxon>
        <taxon>Pseudomonadota</taxon>
        <taxon>Gammaproteobacteria</taxon>
        <taxon>Vibrionales</taxon>
        <taxon>Vibrionaceae</taxon>
        <taxon>Vibrio</taxon>
    </lineage>
</organism>
<feature type="domain" description="Beta-hexosaminidase bacterial type N-terminal" evidence="10">
    <location>
        <begin position="139"/>
        <end position="255"/>
    </location>
</feature>
<evidence type="ECO:0000256" key="8">
    <source>
        <dbReference type="PIRSR" id="PIRSR625705-1"/>
    </source>
</evidence>
<dbReference type="Pfam" id="PF00728">
    <property type="entry name" value="Glyco_hydro_20"/>
    <property type="match status" value="1"/>
</dbReference>
<dbReference type="GO" id="GO:0030203">
    <property type="term" value="P:glycosaminoglycan metabolic process"/>
    <property type="evidence" value="ECO:0007669"/>
    <property type="project" value="TreeGrafter"/>
</dbReference>
<name>A0AAV2VQR0_9VIBR</name>
<dbReference type="GO" id="GO:0016020">
    <property type="term" value="C:membrane"/>
    <property type="evidence" value="ECO:0007669"/>
    <property type="project" value="TreeGrafter"/>
</dbReference>
<comment type="catalytic activity">
    <reaction evidence="1">
        <text>Hydrolysis of terminal non-reducing N-acetyl-D-hexosamine residues in N-acetyl-beta-D-hexosaminides.</text>
        <dbReference type="EC" id="3.2.1.52"/>
    </reaction>
</comment>
<dbReference type="InterPro" id="IPR017853">
    <property type="entry name" value="GH"/>
</dbReference>
<evidence type="ECO:0000256" key="5">
    <source>
        <dbReference type="ARBA" id="ARBA00023295"/>
    </source>
</evidence>
<dbReference type="Gene3D" id="3.20.20.80">
    <property type="entry name" value="Glycosidases"/>
    <property type="match status" value="1"/>
</dbReference>
<proteinExistence type="inferred from homology"/>